<dbReference type="Pfam" id="PF25544">
    <property type="entry name" value="Ependymin_amoebozoa"/>
    <property type="match status" value="1"/>
</dbReference>
<evidence type="ECO:0000313" key="3">
    <source>
        <dbReference type="Proteomes" id="UP000695562"/>
    </source>
</evidence>
<dbReference type="EMBL" id="AJWJ01000339">
    <property type="protein sequence ID" value="KAF2071775.1"/>
    <property type="molecule type" value="Genomic_DNA"/>
</dbReference>
<dbReference type="AlphaFoldDB" id="A0A8J4UXZ4"/>
<accession>A0A8J4UXZ4</accession>
<sequence>MKFLTLAFLMIMVALASAVCTNPSGFRSTFTSTSFNLGNGGSSYETGLINIDFAGQRASSVFEYYAENGKTYSGFTFSFAANQTSYLMGFDGKCYEATSTTPIPSGWPTVIQDIGTYTVGVFPVELYEVESDSADLKQSVLFDLDNCVLVSSYLANADQTNPGFGTINFLNVGVPSDSDFQLPQACIDVVGSSKPKIGFNHHKRNADIQVSKVLDHVLNAMKF</sequence>
<gene>
    <name evidence="2" type="ORF">CYY_006903</name>
</gene>
<dbReference type="InterPro" id="IPR040310">
    <property type="entry name" value="DDB_G0292248"/>
</dbReference>
<keyword evidence="3" id="KW-1185">Reference proteome</keyword>
<dbReference type="OrthoDB" id="19902at2759"/>
<protein>
    <submittedName>
        <fullName evidence="2">Uncharacterized protein</fullName>
    </submittedName>
</protein>
<keyword evidence="1" id="KW-0732">Signal</keyword>
<organism evidence="2 3">
    <name type="scientific">Polysphondylium violaceum</name>
    <dbReference type="NCBI Taxonomy" id="133409"/>
    <lineage>
        <taxon>Eukaryota</taxon>
        <taxon>Amoebozoa</taxon>
        <taxon>Evosea</taxon>
        <taxon>Eumycetozoa</taxon>
        <taxon>Dictyostelia</taxon>
        <taxon>Dictyosteliales</taxon>
        <taxon>Dictyosteliaceae</taxon>
        <taxon>Polysphondylium</taxon>
    </lineage>
</organism>
<dbReference type="PANTHER" id="PTHR31648">
    <property type="entry name" value="TRANSMEMBRANE PROTEIN-RELATED"/>
    <property type="match status" value="1"/>
</dbReference>
<reference evidence="2" key="1">
    <citation type="submission" date="2020-01" db="EMBL/GenBank/DDBJ databases">
        <title>Development of genomics and gene disruption for Polysphondylium violaceum indicates a role for the polyketide synthase stlB in stalk morphogenesis.</title>
        <authorList>
            <person name="Narita B."/>
            <person name="Kawabe Y."/>
            <person name="Kin K."/>
            <person name="Saito T."/>
            <person name="Gibbs R."/>
            <person name="Kuspa A."/>
            <person name="Muzny D."/>
            <person name="Queller D."/>
            <person name="Richards S."/>
            <person name="Strassman J."/>
            <person name="Sucgang R."/>
            <person name="Worley K."/>
            <person name="Schaap P."/>
        </authorList>
    </citation>
    <scope>NUCLEOTIDE SEQUENCE</scope>
    <source>
        <strain evidence="2">QSvi11</strain>
    </source>
</reference>
<comment type="caution">
    <text evidence="2">The sequence shown here is derived from an EMBL/GenBank/DDBJ whole genome shotgun (WGS) entry which is preliminary data.</text>
</comment>
<evidence type="ECO:0000313" key="2">
    <source>
        <dbReference type="EMBL" id="KAF2071775.1"/>
    </source>
</evidence>
<name>A0A8J4UXZ4_9MYCE</name>
<feature type="chain" id="PRO_5035230664" evidence="1">
    <location>
        <begin position="19"/>
        <end position="223"/>
    </location>
</feature>
<feature type="signal peptide" evidence="1">
    <location>
        <begin position="1"/>
        <end position="18"/>
    </location>
</feature>
<evidence type="ECO:0000256" key="1">
    <source>
        <dbReference type="SAM" id="SignalP"/>
    </source>
</evidence>
<dbReference type="Proteomes" id="UP000695562">
    <property type="component" value="Unassembled WGS sequence"/>
</dbReference>
<proteinExistence type="predicted"/>